<reference evidence="1 2" key="1">
    <citation type="submission" date="2018-05" db="EMBL/GenBank/DDBJ databases">
        <title>Genome sequencing of Flavobacterium sp. HYN0056.</title>
        <authorList>
            <person name="Yi H."/>
            <person name="Baek C."/>
        </authorList>
    </citation>
    <scope>NUCLEOTIDE SEQUENCE [LARGE SCALE GENOMIC DNA]</scope>
    <source>
        <strain evidence="1 2">HYN0056</strain>
    </source>
</reference>
<dbReference type="EMBL" id="CP029255">
    <property type="protein sequence ID" value="AWK04524.1"/>
    <property type="molecule type" value="Genomic_DNA"/>
</dbReference>
<dbReference type="Proteomes" id="UP000245250">
    <property type="component" value="Chromosome"/>
</dbReference>
<gene>
    <name evidence="1" type="ORF">HYN56_09890</name>
</gene>
<accession>A0A2S1YKC1</accession>
<evidence type="ECO:0000313" key="1">
    <source>
        <dbReference type="EMBL" id="AWK04524.1"/>
    </source>
</evidence>
<protein>
    <submittedName>
        <fullName evidence="1">Uncharacterized protein</fullName>
    </submittedName>
</protein>
<dbReference type="AlphaFoldDB" id="A0A2S1YKC1"/>
<proteinExistence type="predicted"/>
<keyword evidence="2" id="KW-1185">Reference proteome</keyword>
<organism evidence="1 2">
    <name type="scientific">Flavobacterium crocinum</name>
    <dbReference type="NCBI Taxonomy" id="2183896"/>
    <lineage>
        <taxon>Bacteria</taxon>
        <taxon>Pseudomonadati</taxon>
        <taxon>Bacteroidota</taxon>
        <taxon>Flavobacteriia</taxon>
        <taxon>Flavobacteriales</taxon>
        <taxon>Flavobacteriaceae</taxon>
        <taxon>Flavobacterium</taxon>
    </lineage>
</organism>
<dbReference type="KEGG" id="fcr:HYN56_09890"/>
<evidence type="ECO:0000313" key="2">
    <source>
        <dbReference type="Proteomes" id="UP000245250"/>
    </source>
</evidence>
<sequence length="60" mass="6921">MKFLVLSVSGLVSVKSITNIKFILIERLNLSLLFENRQNFVKKFLAFRLGAFMQVKCLLT</sequence>
<name>A0A2S1YKC1_9FLAO</name>